<reference evidence="1" key="1">
    <citation type="submission" date="2021-06" db="EMBL/GenBank/DDBJ databases">
        <authorList>
            <person name="Kallberg Y."/>
            <person name="Tangrot J."/>
            <person name="Rosling A."/>
        </authorList>
    </citation>
    <scope>NUCLEOTIDE SEQUENCE</scope>
    <source>
        <strain evidence="1">AU212A</strain>
    </source>
</reference>
<protein>
    <submittedName>
        <fullName evidence="1">3901_t:CDS:1</fullName>
    </submittedName>
</protein>
<keyword evidence="2" id="KW-1185">Reference proteome</keyword>
<name>A0ACA9JU26_9GLOM</name>
<dbReference type="EMBL" id="CAJVPM010000031">
    <property type="protein sequence ID" value="CAG8434665.1"/>
    <property type="molecule type" value="Genomic_DNA"/>
</dbReference>
<organism evidence="1 2">
    <name type="scientific">Scutellospora calospora</name>
    <dbReference type="NCBI Taxonomy" id="85575"/>
    <lineage>
        <taxon>Eukaryota</taxon>
        <taxon>Fungi</taxon>
        <taxon>Fungi incertae sedis</taxon>
        <taxon>Mucoromycota</taxon>
        <taxon>Glomeromycotina</taxon>
        <taxon>Glomeromycetes</taxon>
        <taxon>Diversisporales</taxon>
        <taxon>Gigasporaceae</taxon>
        <taxon>Scutellospora</taxon>
    </lineage>
</organism>
<gene>
    <name evidence="1" type="ORF">SCALOS_LOCUS106</name>
</gene>
<comment type="caution">
    <text evidence="1">The sequence shown here is derived from an EMBL/GenBank/DDBJ whole genome shotgun (WGS) entry which is preliminary data.</text>
</comment>
<evidence type="ECO:0000313" key="2">
    <source>
        <dbReference type="Proteomes" id="UP000789860"/>
    </source>
</evidence>
<accession>A0ACA9JU26</accession>
<proteinExistence type="predicted"/>
<dbReference type="Proteomes" id="UP000789860">
    <property type="component" value="Unassembled WGS sequence"/>
</dbReference>
<evidence type="ECO:0000313" key="1">
    <source>
        <dbReference type="EMBL" id="CAG8434665.1"/>
    </source>
</evidence>
<sequence length="343" mass="39379">MTDFTTILLRDLTKLLENGIDHNVVIQAGEEPNTKSFRAHSGVLKARCPYFQTALSETWVRQEDGIIIFSKPNVSAEVFEIILRYIYTGRIALDKHDGVDILNILMAADELILHDLFGYIQQHLVTYKVQWMEENFDLVRRTVFQNDQHLITLQKTIQQCVPLIRIFQISSNDFYSKLMPYRDIIPRPLFEDVMRYHMVPDCPRPLSLMPSRRGGIESNLFRARHAALISSWIDRNDLNAFYNTTNIKTALLSRVQEPARAVLCSQAIGACFGSGDLVMGGTHSNFNVELGCSCKRQSYERPLITTDLDRFSVDEYEVFKVTSKLGTVNFKILPLSYIRSIFI</sequence>